<gene>
    <name evidence="1" type="ORF">DPMN_155359</name>
</gene>
<evidence type="ECO:0000313" key="1">
    <source>
        <dbReference type="EMBL" id="KAH3801699.1"/>
    </source>
</evidence>
<accession>A0A9D4FM39</accession>
<dbReference type="EMBL" id="JAIWYP010000007">
    <property type="protein sequence ID" value="KAH3801699.1"/>
    <property type="molecule type" value="Genomic_DNA"/>
</dbReference>
<dbReference type="Proteomes" id="UP000828390">
    <property type="component" value="Unassembled WGS sequence"/>
</dbReference>
<dbReference type="AlphaFoldDB" id="A0A9D4FM39"/>
<organism evidence="1 2">
    <name type="scientific">Dreissena polymorpha</name>
    <name type="common">Zebra mussel</name>
    <name type="synonym">Mytilus polymorpha</name>
    <dbReference type="NCBI Taxonomy" id="45954"/>
    <lineage>
        <taxon>Eukaryota</taxon>
        <taxon>Metazoa</taxon>
        <taxon>Spiralia</taxon>
        <taxon>Lophotrochozoa</taxon>
        <taxon>Mollusca</taxon>
        <taxon>Bivalvia</taxon>
        <taxon>Autobranchia</taxon>
        <taxon>Heteroconchia</taxon>
        <taxon>Euheterodonta</taxon>
        <taxon>Imparidentia</taxon>
        <taxon>Neoheterodontei</taxon>
        <taxon>Myida</taxon>
        <taxon>Dreissenoidea</taxon>
        <taxon>Dreissenidae</taxon>
        <taxon>Dreissena</taxon>
    </lineage>
</organism>
<comment type="caution">
    <text evidence="1">The sequence shown here is derived from an EMBL/GenBank/DDBJ whole genome shotgun (WGS) entry which is preliminary data.</text>
</comment>
<sequence>MSTLCSGGYNIFKKIGWWGGCIMWGWGVRGGGWGGGYNVGLGRVCGWGYNMFKKIGGWGEGVIIERGGGGLGGVGLSSDNHLVDGPTDRPTDRQTDMSKAIYPLFFEGGA</sequence>
<name>A0A9D4FM39_DREPO</name>
<evidence type="ECO:0000313" key="2">
    <source>
        <dbReference type="Proteomes" id="UP000828390"/>
    </source>
</evidence>
<protein>
    <submittedName>
        <fullName evidence="1">Uncharacterized protein</fullName>
    </submittedName>
</protein>
<keyword evidence="2" id="KW-1185">Reference proteome</keyword>
<proteinExistence type="predicted"/>
<reference evidence="1" key="1">
    <citation type="journal article" date="2019" name="bioRxiv">
        <title>The Genome of the Zebra Mussel, Dreissena polymorpha: A Resource for Invasive Species Research.</title>
        <authorList>
            <person name="McCartney M.A."/>
            <person name="Auch B."/>
            <person name="Kono T."/>
            <person name="Mallez S."/>
            <person name="Zhang Y."/>
            <person name="Obille A."/>
            <person name="Becker A."/>
            <person name="Abrahante J.E."/>
            <person name="Garbe J."/>
            <person name="Badalamenti J.P."/>
            <person name="Herman A."/>
            <person name="Mangelson H."/>
            <person name="Liachko I."/>
            <person name="Sullivan S."/>
            <person name="Sone E.D."/>
            <person name="Koren S."/>
            <person name="Silverstein K.A.T."/>
            <person name="Beckman K.B."/>
            <person name="Gohl D.M."/>
        </authorList>
    </citation>
    <scope>NUCLEOTIDE SEQUENCE</scope>
    <source>
        <strain evidence="1">Duluth1</strain>
        <tissue evidence="1">Whole animal</tissue>
    </source>
</reference>
<reference evidence="1" key="2">
    <citation type="submission" date="2020-11" db="EMBL/GenBank/DDBJ databases">
        <authorList>
            <person name="McCartney M.A."/>
            <person name="Auch B."/>
            <person name="Kono T."/>
            <person name="Mallez S."/>
            <person name="Becker A."/>
            <person name="Gohl D.M."/>
            <person name="Silverstein K.A.T."/>
            <person name="Koren S."/>
            <person name="Bechman K.B."/>
            <person name="Herman A."/>
            <person name="Abrahante J.E."/>
            <person name="Garbe J."/>
        </authorList>
    </citation>
    <scope>NUCLEOTIDE SEQUENCE</scope>
    <source>
        <strain evidence="1">Duluth1</strain>
        <tissue evidence="1">Whole animal</tissue>
    </source>
</reference>